<dbReference type="GO" id="GO:0006355">
    <property type="term" value="P:regulation of DNA-templated transcription"/>
    <property type="evidence" value="ECO:0007669"/>
    <property type="project" value="InterPro"/>
</dbReference>
<keyword evidence="1 6" id="KW-0597">Phosphoprotein</keyword>
<proteinExistence type="predicted"/>
<dbReference type="Gene3D" id="3.40.50.2300">
    <property type="match status" value="1"/>
</dbReference>
<evidence type="ECO:0000256" key="2">
    <source>
        <dbReference type="ARBA" id="ARBA00023012"/>
    </source>
</evidence>
<evidence type="ECO:0000259" key="9">
    <source>
        <dbReference type="PROSITE" id="PS51755"/>
    </source>
</evidence>
<evidence type="ECO:0000256" key="3">
    <source>
        <dbReference type="ARBA" id="ARBA00023015"/>
    </source>
</evidence>
<keyword evidence="3" id="KW-0805">Transcription regulation</keyword>
<dbReference type="Pfam" id="PF00072">
    <property type="entry name" value="Response_reg"/>
    <property type="match status" value="1"/>
</dbReference>
<protein>
    <submittedName>
        <fullName evidence="10">Response regulator transcription factor</fullName>
    </submittedName>
</protein>
<dbReference type="SUPFAM" id="SSF52172">
    <property type="entry name" value="CheY-like"/>
    <property type="match status" value="1"/>
</dbReference>
<feature type="domain" description="Response regulatory" evidence="8">
    <location>
        <begin position="13"/>
        <end position="126"/>
    </location>
</feature>
<keyword evidence="11" id="KW-1185">Reference proteome</keyword>
<dbReference type="PANTHER" id="PTHR48111:SF22">
    <property type="entry name" value="REGULATOR OF RPOS"/>
    <property type="match status" value="1"/>
</dbReference>
<dbReference type="PANTHER" id="PTHR48111">
    <property type="entry name" value="REGULATOR OF RPOS"/>
    <property type="match status" value="1"/>
</dbReference>
<dbReference type="AlphaFoldDB" id="A0A9X7Z9H2"/>
<organism evidence="10 11">
    <name type="scientific">Alicyclobacillus mengziensis</name>
    <dbReference type="NCBI Taxonomy" id="2931921"/>
    <lineage>
        <taxon>Bacteria</taxon>
        <taxon>Bacillati</taxon>
        <taxon>Bacillota</taxon>
        <taxon>Bacilli</taxon>
        <taxon>Bacillales</taxon>
        <taxon>Alicyclobacillaceae</taxon>
        <taxon>Alicyclobacillus</taxon>
    </lineage>
</organism>
<dbReference type="KEGG" id="afx:JZ786_04675"/>
<dbReference type="FunFam" id="3.40.50.2300:FF:000001">
    <property type="entry name" value="DNA-binding response regulator PhoB"/>
    <property type="match status" value="1"/>
</dbReference>
<feature type="DNA-binding region" description="OmpR/PhoB-type" evidence="7">
    <location>
        <begin position="135"/>
        <end position="233"/>
    </location>
</feature>
<evidence type="ECO:0000256" key="6">
    <source>
        <dbReference type="PROSITE-ProRule" id="PRU00169"/>
    </source>
</evidence>
<dbReference type="InterPro" id="IPR011006">
    <property type="entry name" value="CheY-like_superfamily"/>
</dbReference>
<dbReference type="GO" id="GO:0000156">
    <property type="term" value="F:phosphorelay response regulator activity"/>
    <property type="evidence" value="ECO:0007669"/>
    <property type="project" value="TreeGrafter"/>
</dbReference>
<keyword evidence="4 7" id="KW-0238">DNA-binding</keyword>
<dbReference type="GO" id="GO:0032993">
    <property type="term" value="C:protein-DNA complex"/>
    <property type="evidence" value="ECO:0007669"/>
    <property type="project" value="TreeGrafter"/>
</dbReference>
<evidence type="ECO:0000256" key="1">
    <source>
        <dbReference type="ARBA" id="ARBA00022553"/>
    </source>
</evidence>
<feature type="domain" description="OmpR/PhoB-type" evidence="9">
    <location>
        <begin position="135"/>
        <end position="233"/>
    </location>
</feature>
<reference evidence="10 11" key="1">
    <citation type="submission" date="2021-02" db="EMBL/GenBank/DDBJ databases">
        <title>Alicyclobacillus curvatus sp. nov. and Alicyclobacillus mengziensis sp. nov., two acidophilic bacteria isolated from acid mine drainage.</title>
        <authorList>
            <person name="Huang Y."/>
        </authorList>
    </citation>
    <scope>NUCLEOTIDE SEQUENCE [LARGE SCALE GENOMIC DNA]</scope>
    <source>
        <strain evidence="10 11">S30H14</strain>
    </source>
</reference>
<evidence type="ECO:0000256" key="4">
    <source>
        <dbReference type="ARBA" id="ARBA00023125"/>
    </source>
</evidence>
<dbReference type="Pfam" id="PF00486">
    <property type="entry name" value="Trans_reg_C"/>
    <property type="match status" value="1"/>
</dbReference>
<sequence length="233" mass="26854">MDEQYRTQDEEFRILIVEDEQDIAGFLKLEFEHEGYEVKCCHDGRSALEEARGSEWHLIILDIMLPGINGMEICRRIRADSDVPIIMLTARHTVPDKVAGLDSGADDYVVKPFAIEELLARVRALIRRNVPKTRAEQLRAGGVVLDRATREVSRENVPIQLTAREFDLLEVFMVHRNHVLTRQQILELVWGYDFVGETNVVDVYVRYLRTKVDVPFDTQLIQTVRGVGYIFKA</sequence>
<evidence type="ECO:0000259" key="8">
    <source>
        <dbReference type="PROSITE" id="PS50110"/>
    </source>
</evidence>
<dbReference type="InterPro" id="IPR039420">
    <property type="entry name" value="WalR-like"/>
</dbReference>
<dbReference type="Gene3D" id="6.10.250.690">
    <property type="match status" value="1"/>
</dbReference>
<dbReference type="Gene3D" id="1.10.10.10">
    <property type="entry name" value="Winged helix-like DNA-binding domain superfamily/Winged helix DNA-binding domain"/>
    <property type="match status" value="1"/>
</dbReference>
<accession>A0A9X7Z9H2</accession>
<dbReference type="PROSITE" id="PS50110">
    <property type="entry name" value="RESPONSE_REGULATORY"/>
    <property type="match status" value="1"/>
</dbReference>
<dbReference type="SMART" id="SM00448">
    <property type="entry name" value="REC"/>
    <property type="match status" value="1"/>
</dbReference>
<dbReference type="PROSITE" id="PS51755">
    <property type="entry name" value="OMPR_PHOB"/>
    <property type="match status" value="1"/>
</dbReference>
<evidence type="ECO:0000313" key="10">
    <source>
        <dbReference type="EMBL" id="QSO49685.1"/>
    </source>
</evidence>
<dbReference type="InterPro" id="IPR036388">
    <property type="entry name" value="WH-like_DNA-bd_sf"/>
</dbReference>
<evidence type="ECO:0000256" key="5">
    <source>
        <dbReference type="ARBA" id="ARBA00023163"/>
    </source>
</evidence>
<name>A0A9X7Z9H2_9BACL</name>
<gene>
    <name evidence="10" type="ORF">JZ786_04675</name>
</gene>
<keyword evidence="2" id="KW-0902">Two-component regulatory system</keyword>
<dbReference type="GO" id="GO:0000976">
    <property type="term" value="F:transcription cis-regulatory region binding"/>
    <property type="evidence" value="ECO:0007669"/>
    <property type="project" value="TreeGrafter"/>
</dbReference>
<feature type="modified residue" description="4-aspartylphosphate" evidence="6">
    <location>
        <position position="62"/>
    </location>
</feature>
<keyword evidence="5" id="KW-0804">Transcription</keyword>
<dbReference type="InterPro" id="IPR001867">
    <property type="entry name" value="OmpR/PhoB-type_DNA-bd"/>
</dbReference>
<dbReference type="EMBL" id="CP071182">
    <property type="protein sequence ID" value="QSO49685.1"/>
    <property type="molecule type" value="Genomic_DNA"/>
</dbReference>
<dbReference type="CDD" id="cd17574">
    <property type="entry name" value="REC_OmpR"/>
    <property type="match status" value="1"/>
</dbReference>
<dbReference type="FunFam" id="1.10.10.10:FF:000005">
    <property type="entry name" value="Two-component system response regulator"/>
    <property type="match status" value="1"/>
</dbReference>
<evidence type="ECO:0000256" key="7">
    <source>
        <dbReference type="PROSITE-ProRule" id="PRU01091"/>
    </source>
</evidence>
<dbReference type="InterPro" id="IPR001789">
    <property type="entry name" value="Sig_transdc_resp-reg_receiver"/>
</dbReference>
<dbReference type="CDD" id="cd00383">
    <property type="entry name" value="trans_reg_C"/>
    <property type="match status" value="1"/>
</dbReference>
<dbReference type="GO" id="GO:0005829">
    <property type="term" value="C:cytosol"/>
    <property type="evidence" value="ECO:0007669"/>
    <property type="project" value="TreeGrafter"/>
</dbReference>
<dbReference type="SMART" id="SM00862">
    <property type="entry name" value="Trans_reg_C"/>
    <property type="match status" value="1"/>
</dbReference>
<evidence type="ECO:0000313" key="11">
    <source>
        <dbReference type="Proteomes" id="UP000663505"/>
    </source>
</evidence>
<dbReference type="Proteomes" id="UP000663505">
    <property type="component" value="Chromosome"/>
</dbReference>